<proteinExistence type="predicted"/>
<dbReference type="EMBL" id="DRNH01000096">
    <property type="protein sequence ID" value="HFB53457.1"/>
    <property type="molecule type" value="Genomic_DNA"/>
</dbReference>
<comment type="caution">
    <text evidence="1">The sequence shown here is derived from an EMBL/GenBank/DDBJ whole genome shotgun (WGS) entry which is preliminary data.</text>
</comment>
<gene>
    <name evidence="1" type="ORF">ENJ67_01880</name>
</gene>
<evidence type="ECO:0000313" key="1">
    <source>
        <dbReference type="EMBL" id="HFB53457.1"/>
    </source>
</evidence>
<dbReference type="InterPro" id="IPR015943">
    <property type="entry name" value="WD40/YVTN_repeat-like_dom_sf"/>
</dbReference>
<sequence>MQQNKCLKFRADILDIGTINDNFIAVASQNQNIKIIAPIKCKVLHNLYFDLLGKNTTAIAFHPTQDIIAIANGEVLYILDATHRNIMHTIQTHSGAIRLLTFLPNTSYLICGTVNGRV</sequence>
<organism evidence="1">
    <name type="scientific">Sulfurimonas autotrophica</name>
    <dbReference type="NCBI Taxonomy" id="202747"/>
    <lineage>
        <taxon>Bacteria</taxon>
        <taxon>Pseudomonadati</taxon>
        <taxon>Campylobacterota</taxon>
        <taxon>Epsilonproteobacteria</taxon>
        <taxon>Campylobacterales</taxon>
        <taxon>Sulfurimonadaceae</taxon>
        <taxon>Sulfurimonas</taxon>
    </lineage>
</organism>
<dbReference type="Proteomes" id="UP000886390">
    <property type="component" value="Unassembled WGS sequence"/>
</dbReference>
<dbReference type="Gene3D" id="2.130.10.10">
    <property type="entry name" value="YVTN repeat-like/Quinoprotein amine dehydrogenase"/>
    <property type="match status" value="1"/>
</dbReference>
<feature type="non-terminal residue" evidence="1">
    <location>
        <position position="118"/>
    </location>
</feature>
<accession>A0A7C3GIN5</accession>
<dbReference type="SUPFAM" id="SSF50978">
    <property type="entry name" value="WD40 repeat-like"/>
    <property type="match status" value="1"/>
</dbReference>
<dbReference type="AlphaFoldDB" id="A0A7C3GIN5"/>
<name>A0A7C3GIN5_9BACT</name>
<reference evidence="1" key="1">
    <citation type="journal article" date="2020" name="mSystems">
        <title>Genome- and Community-Level Interaction Insights into Carbon Utilization and Element Cycling Functions of Hydrothermarchaeota in Hydrothermal Sediment.</title>
        <authorList>
            <person name="Zhou Z."/>
            <person name="Liu Y."/>
            <person name="Xu W."/>
            <person name="Pan J."/>
            <person name="Luo Z.H."/>
            <person name="Li M."/>
        </authorList>
    </citation>
    <scope>NUCLEOTIDE SEQUENCE [LARGE SCALE GENOMIC DNA]</scope>
    <source>
        <strain evidence="1">HyVt-507</strain>
    </source>
</reference>
<dbReference type="InterPro" id="IPR036322">
    <property type="entry name" value="WD40_repeat_dom_sf"/>
</dbReference>
<protein>
    <submittedName>
        <fullName evidence="1">WD40 repeat domain-containing protein</fullName>
    </submittedName>
</protein>